<keyword evidence="2" id="KW-1133">Transmembrane helix</keyword>
<dbReference type="PANTHER" id="PTHR14096">
    <property type="entry name" value="APOLIPOPROTEIN L"/>
    <property type="match status" value="1"/>
</dbReference>
<evidence type="ECO:0000313" key="4">
    <source>
        <dbReference type="Proteomes" id="UP000694546"/>
    </source>
</evidence>
<evidence type="ECO:0000313" key="3">
    <source>
        <dbReference type="Ensembl" id="ENSGMOP00000026273.1"/>
    </source>
</evidence>
<sequence length="578" mass="64167">MLEEEEHIRRPNAVEMLQSYVSDTLDCFDTVTAFCYTNFKWVLWRETELELIRDIQERASRLNRGFLQVFKSTEKGKAFGEYLRPKSSGTRREELEKELATVLKNTREGVEKLTCFLDAVEKLAVTSLQVFTGGEEVVKLSLGFSLESVKAMILAARLVCPLLLHFKRDAEVFFTPSLHNVAVFAAELDKYVRTTENICKTIGASFTVGFGHKRRRQPLVEFAEDLTEDDLQNTLAHVEALCSLRRDQDFRLVFLFQEKPVSGFVDQFSECRPRMLQFLDEMEGCAVQLDRMSMGSKISTVAGSSVGALGGILAIVGLALAPVTAGVSLGLTMGGVGLGVTSGVNSVVTTVTEIAVNKAQQERANEGFQSFMEDVERIQVCLDEVTNQREEVVGDDYGHAFEGGAKVVRNVGKIGQGIYDLVDGLDDLGMAVARGPAVLSKAARAGFIGLNAVFLGLDIFLICKDSISLAKGDKSAISQFIRARAALLHSMLDAWQTMHEALLRGLLESKRGRSLLEQPFCSLISDSLSYTQCFIAFEEQRSTQMNKEARKVYLKSIIVVMFVGCFCFFFLWKKTLIL</sequence>
<dbReference type="Pfam" id="PF05461">
    <property type="entry name" value="ApoL"/>
    <property type="match status" value="1"/>
</dbReference>
<accession>A0A8C5A511</accession>
<keyword evidence="2" id="KW-0812">Transmembrane</keyword>
<keyword evidence="2" id="KW-0472">Membrane</keyword>
<dbReference type="GO" id="GO:0042157">
    <property type="term" value="P:lipoprotein metabolic process"/>
    <property type="evidence" value="ECO:0007669"/>
    <property type="project" value="InterPro"/>
</dbReference>
<dbReference type="GeneTree" id="ENSGT01030000234599"/>
<keyword evidence="4" id="KW-1185">Reference proteome</keyword>
<dbReference type="Proteomes" id="UP000694546">
    <property type="component" value="Chromosome 2"/>
</dbReference>
<dbReference type="InterPro" id="IPR008405">
    <property type="entry name" value="ApoL"/>
</dbReference>
<dbReference type="Ensembl" id="ENSGMOT00000050158.1">
    <property type="protein sequence ID" value="ENSGMOP00000026273.1"/>
    <property type="gene ID" value="ENSGMOG00000031588.1"/>
</dbReference>
<dbReference type="AlphaFoldDB" id="A0A8C5A511"/>
<comment type="similarity">
    <text evidence="1">Belongs to the apolipoprotein L family.</text>
</comment>
<proteinExistence type="inferred from homology"/>
<dbReference type="OMA" id="NRTHQKK"/>
<gene>
    <name evidence="3" type="primary">LOC115532197</name>
</gene>
<evidence type="ECO:0000256" key="1">
    <source>
        <dbReference type="ARBA" id="ARBA00010090"/>
    </source>
</evidence>
<dbReference type="GO" id="GO:0006869">
    <property type="term" value="P:lipid transport"/>
    <property type="evidence" value="ECO:0007669"/>
    <property type="project" value="InterPro"/>
</dbReference>
<feature type="transmembrane region" description="Helical" evidence="2">
    <location>
        <begin position="552"/>
        <end position="572"/>
    </location>
</feature>
<dbReference type="PANTHER" id="PTHR14096:SF57">
    <property type="entry name" value="APOLIPOPROTEIN L4"/>
    <property type="match status" value="1"/>
</dbReference>
<dbReference type="GO" id="GO:0005576">
    <property type="term" value="C:extracellular region"/>
    <property type="evidence" value="ECO:0007669"/>
    <property type="project" value="InterPro"/>
</dbReference>
<reference evidence="3" key="1">
    <citation type="submission" date="2025-08" db="UniProtKB">
        <authorList>
            <consortium name="Ensembl"/>
        </authorList>
    </citation>
    <scope>IDENTIFICATION</scope>
</reference>
<reference evidence="3" key="2">
    <citation type="submission" date="2025-09" db="UniProtKB">
        <authorList>
            <consortium name="Ensembl"/>
        </authorList>
    </citation>
    <scope>IDENTIFICATION</scope>
</reference>
<feature type="transmembrane region" description="Helical" evidence="2">
    <location>
        <begin position="301"/>
        <end position="323"/>
    </location>
</feature>
<dbReference type="GO" id="GO:0008289">
    <property type="term" value="F:lipid binding"/>
    <property type="evidence" value="ECO:0007669"/>
    <property type="project" value="InterPro"/>
</dbReference>
<evidence type="ECO:0000256" key="2">
    <source>
        <dbReference type="SAM" id="Phobius"/>
    </source>
</evidence>
<protein>
    <submittedName>
        <fullName evidence="3">Apolipoprotein L</fullName>
    </submittedName>
</protein>
<name>A0A8C5A511_GADMO</name>
<dbReference type="GO" id="GO:0016020">
    <property type="term" value="C:membrane"/>
    <property type="evidence" value="ECO:0007669"/>
    <property type="project" value="TreeGrafter"/>
</dbReference>
<organism evidence="3 4">
    <name type="scientific">Gadus morhua</name>
    <name type="common">Atlantic cod</name>
    <dbReference type="NCBI Taxonomy" id="8049"/>
    <lineage>
        <taxon>Eukaryota</taxon>
        <taxon>Metazoa</taxon>
        <taxon>Chordata</taxon>
        <taxon>Craniata</taxon>
        <taxon>Vertebrata</taxon>
        <taxon>Euteleostomi</taxon>
        <taxon>Actinopterygii</taxon>
        <taxon>Neopterygii</taxon>
        <taxon>Teleostei</taxon>
        <taxon>Neoteleostei</taxon>
        <taxon>Acanthomorphata</taxon>
        <taxon>Zeiogadaria</taxon>
        <taxon>Gadariae</taxon>
        <taxon>Gadiformes</taxon>
        <taxon>Gadoidei</taxon>
        <taxon>Gadidae</taxon>
        <taxon>Gadus</taxon>
    </lineage>
</organism>